<dbReference type="GO" id="GO:0017119">
    <property type="term" value="C:Golgi transport complex"/>
    <property type="evidence" value="ECO:0007669"/>
    <property type="project" value="InterPro"/>
</dbReference>
<evidence type="ECO:0000256" key="6">
    <source>
        <dbReference type="ARBA" id="ARBA00023034"/>
    </source>
</evidence>
<keyword evidence="4" id="KW-0813">Transport</keyword>
<name>A0A067M667_BOTB1</name>
<evidence type="ECO:0000256" key="1">
    <source>
        <dbReference type="ARBA" id="ARBA00004395"/>
    </source>
</evidence>
<protein>
    <recommendedName>
        <fullName evidence="3">Conserved oligomeric Golgi complex subunit 7</fullName>
    </recommendedName>
    <alternativeName>
        <fullName evidence="8">Component of oligomeric Golgi complex 7</fullName>
    </alternativeName>
</protein>
<dbReference type="PANTHER" id="PTHR21443:SF0">
    <property type="entry name" value="CONSERVED OLIGOMERIC GOLGI COMPLEX SUBUNIT 7"/>
    <property type="match status" value="1"/>
</dbReference>
<dbReference type="InterPro" id="IPR019335">
    <property type="entry name" value="COG7"/>
</dbReference>
<dbReference type="Proteomes" id="UP000027195">
    <property type="component" value="Unassembled WGS sequence"/>
</dbReference>
<evidence type="ECO:0000256" key="8">
    <source>
        <dbReference type="ARBA" id="ARBA00031345"/>
    </source>
</evidence>
<evidence type="ECO:0000256" key="3">
    <source>
        <dbReference type="ARBA" id="ARBA00020984"/>
    </source>
</evidence>
<keyword evidence="7" id="KW-0472">Membrane</keyword>
<comment type="subcellular location">
    <subcellularLocation>
        <location evidence="1">Golgi apparatus membrane</location>
        <topology evidence="1">Peripheral membrane protein</topology>
    </subcellularLocation>
</comment>
<keyword evidence="6" id="KW-0333">Golgi apparatus</keyword>
<dbReference type="PANTHER" id="PTHR21443">
    <property type="entry name" value="CONSERVED OLIGOMERIC GOLGI COMPLEX COMPONENT 7"/>
    <property type="match status" value="1"/>
</dbReference>
<proteinExistence type="inferred from homology"/>
<dbReference type="HOGENOM" id="CLU_006044_0_0_1"/>
<feature type="region of interest" description="Disordered" evidence="9">
    <location>
        <begin position="610"/>
        <end position="634"/>
    </location>
</feature>
<dbReference type="EMBL" id="KL198060">
    <property type="protein sequence ID" value="KDQ11263.1"/>
    <property type="molecule type" value="Genomic_DNA"/>
</dbReference>
<evidence type="ECO:0000256" key="5">
    <source>
        <dbReference type="ARBA" id="ARBA00022927"/>
    </source>
</evidence>
<dbReference type="Pfam" id="PF10191">
    <property type="entry name" value="COG7"/>
    <property type="match status" value="2"/>
</dbReference>
<dbReference type="GO" id="GO:0006890">
    <property type="term" value="P:retrograde vesicle-mediated transport, Golgi to endoplasmic reticulum"/>
    <property type="evidence" value="ECO:0007669"/>
    <property type="project" value="TreeGrafter"/>
</dbReference>
<evidence type="ECO:0000256" key="4">
    <source>
        <dbReference type="ARBA" id="ARBA00022448"/>
    </source>
</evidence>
<gene>
    <name evidence="10" type="ORF">BOTBODRAFT_68150</name>
</gene>
<evidence type="ECO:0000256" key="7">
    <source>
        <dbReference type="ARBA" id="ARBA00023136"/>
    </source>
</evidence>
<dbReference type="InParanoid" id="A0A067M667"/>
<dbReference type="GO" id="GO:0000139">
    <property type="term" value="C:Golgi membrane"/>
    <property type="evidence" value="ECO:0007669"/>
    <property type="project" value="UniProtKB-SubCell"/>
</dbReference>
<evidence type="ECO:0000313" key="11">
    <source>
        <dbReference type="Proteomes" id="UP000027195"/>
    </source>
</evidence>
<dbReference type="GO" id="GO:0006886">
    <property type="term" value="P:intracellular protein transport"/>
    <property type="evidence" value="ECO:0007669"/>
    <property type="project" value="InterPro"/>
</dbReference>
<reference evidence="11" key="1">
    <citation type="journal article" date="2014" name="Proc. Natl. Acad. Sci. U.S.A.">
        <title>Extensive sampling of basidiomycete genomes demonstrates inadequacy of the white-rot/brown-rot paradigm for wood decay fungi.</title>
        <authorList>
            <person name="Riley R."/>
            <person name="Salamov A.A."/>
            <person name="Brown D.W."/>
            <person name="Nagy L.G."/>
            <person name="Floudas D."/>
            <person name="Held B.W."/>
            <person name="Levasseur A."/>
            <person name="Lombard V."/>
            <person name="Morin E."/>
            <person name="Otillar R."/>
            <person name="Lindquist E.A."/>
            <person name="Sun H."/>
            <person name="LaButti K.M."/>
            <person name="Schmutz J."/>
            <person name="Jabbour D."/>
            <person name="Luo H."/>
            <person name="Baker S.E."/>
            <person name="Pisabarro A.G."/>
            <person name="Walton J.D."/>
            <person name="Blanchette R.A."/>
            <person name="Henrissat B."/>
            <person name="Martin F."/>
            <person name="Cullen D."/>
            <person name="Hibbett D.S."/>
            <person name="Grigoriev I.V."/>
        </authorList>
    </citation>
    <scope>NUCLEOTIDE SEQUENCE [LARGE SCALE GENOMIC DNA]</scope>
    <source>
        <strain evidence="11">FD-172 SS1</strain>
    </source>
</reference>
<sequence length="774" mass="84080">MSQGHMQGYFDSSMQQEATVPLELSELDKRVDFLTTPLEIASQDTSSQIEQALDDISRTVPRLTYDLQFGAVEQKDDVATSATSGTNSPSSLMNGETITATALSRLHFPSAVKSRMEASRVELREADNWSTLEPEVTSLAAQSYEKAAERLAEASKSMSVFQNTPGFDMRRALMTSLQNQLEAALSAALAAAVNARDVTTGRSSYTIFGNIQHGAEFHSHFFGARRAALVPLSDREDEERDEESAAAPVRLADFLSRFFPEFLALAEEERTFAMAISPNPQYTLSAFIQATLDAFSPSFAQRLSGMTEHYGSAAFPELISAFRVTEEFASKRRGPGVGANKSHSRRLSKRMSISRRIGPNRSMSVSGPNSVHGGGSAWEQVLFEPFIEFQAEYSALERKYLDESLQAAIKTTGLAGDRDTSDGVRLSRERSVTVLTLAEDSLSRCMSFTHGYGAGGIIQAISHVFAIFLRDSRDTLLSGGAAGATLAASTRDEGKELGSELDYTAEDWTSFQLALHLLEACRVVHECLGCFEGEVRASLTQVASAFRLARADPARHYIPGATRGEAFPLPNTPRTGPSFLIGECQLCLQTTILSPLRQHLSTYPTLPVWSTPSADQQRKRSGASDPQMPTFSLSPSHTIQRVAEGLLNLPRLFEVYADDDALAFSLETPPFVDADSLRALLELSALTAGEGDPGPLPLASALTPEMVSTTWLSTLALSLLSHFTTTILPSIRTLSAPGAAQLASDLGYLANIIRALNVEWEDLDRMERAGGAER</sequence>
<accession>A0A067M667</accession>
<dbReference type="AlphaFoldDB" id="A0A067M667"/>
<dbReference type="STRING" id="930990.A0A067M667"/>
<evidence type="ECO:0000313" key="10">
    <source>
        <dbReference type="EMBL" id="KDQ11263.1"/>
    </source>
</evidence>
<evidence type="ECO:0000256" key="2">
    <source>
        <dbReference type="ARBA" id="ARBA00005831"/>
    </source>
</evidence>
<comment type="similarity">
    <text evidence="2">Belongs to the COG7 family.</text>
</comment>
<evidence type="ECO:0000256" key="9">
    <source>
        <dbReference type="SAM" id="MobiDB-lite"/>
    </source>
</evidence>
<dbReference type="GO" id="GO:0007030">
    <property type="term" value="P:Golgi organization"/>
    <property type="evidence" value="ECO:0007669"/>
    <property type="project" value="TreeGrafter"/>
</dbReference>
<keyword evidence="5" id="KW-0653">Protein transport</keyword>
<organism evidence="10 11">
    <name type="scientific">Botryobasidium botryosum (strain FD-172 SS1)</name>
    <dbReference type="NCBI Taxonomy" id="930990"/>
    <lineage>
        <taxon>Eukaryota</taxon>
        <taxon>Fungi</taxon>
        <taxon>Dikarya</taxon>
        <taxon>Basidiomycota</taxon>
        <taxon>Agaricomycotina</taxon>
        <taxon>Agaricomycetes</taxon>
        <taxon>Cantharellales</taxon>
        <taxon>Botryobasidiaceae</taxon>
        <taxon>Botryobasidium</taxon>
    </lineage>
</organism>
<keyword evidence="11" id="KW-1185">Reference proteome</keyword>
<dbReference type="OrthoDB" id="249612at2759"/>